<organism evidence="1 2">
    <name type="scientific">Pseudomonas chlororaphis</name>
    <dbReference type="NCBI Taxonomy" id="587753"/>
    <lineage>
        <taxon>Bacteria</taxon>
        <taxon>Pseudomonadati</taxon>
        <taxon>Pseudomonadota</taxon>
        <taxon>Gammaproteobacteria</taxon>
        <taxon>Pseudomonadales</taxon>
        <taxon>Pseudomonadaceae</taxon>
        <taxon>Pseudomonas</taxon>
    </lineage>
</organism>
<evidence type="ECO:0000313" key="1">
    <source>
        <dbReference type="EMBL" id="AKJ98475.1"/>
    </source>
</evidence>
<protein>
    <submittedName>
        <fullName evidence="1">Uncharacterized protein</fullName>
    </submittedName>
</protein>
<evidence type="ECO:0000313" key="2">
    <source>
        <dbReference type="Proteomes" id="UP000035212"/>
    </source>
</evidence>
<name>A0A0G3GB67_9PSED</name>
<dbReference type="Proteomes" id="UP000035212">
    <property type="component" value="Chromosome"/>
</dbReference>
<reference evidence="1 2" key="1">
    <citation type="journal article" date="2015" name="Stand. Genomic Sci.">
        <title>Complete genome of Pseudomonas chlororaphis strain UFB2, a soil bacterium with antibacterial activity against bacterial canker pathogen of tomato.</title>
        <authorList>
            <person name="Deng P."/>
            <person name="Wang X."/>
            <person name="Baird S.M."/>
            <person name="Lu S.E."/>
        </authorList>
    </citation>
    <scope>NUCLEOTIDE SEQUENCE [LARGE SCALE GENOMIC DNA]</scope>
    <source>
        <strain evidence="1 2">UFB2</strain>
    </source>
</reference>
<accession>A0A0G3GB67</accession>
<sequence length="97" mass="11434">MQRRRYVDKTNRIRLVICTTIVFDMMVSRSSWDTAFANTIILSNFYHPGTFNSRIASARIICQRGAGDKKTNEKSWKTSSKSIHFYKSFSWLPRFMK</sequence>
<reference evidence="2" key="2">
    <citation type="submission" date="2015-03" db="EMBL/GenBank/DDBJ databases">
        <authorList>
            <person name="Deng P."/>
            <person name="Lu S."/>
        </authorList>
    </citation>
    <scope>NUCLEOTIDE SEQUENCE [LARGE SCALE GENOMIC DNA]</scope>
    <source>
        <strain evidence="2">UFB2</strain>
    </source>
</reference>
<dbReference type="EMBL" id="CP011020">
    <property type="protein sequence ID" value="AKJ98475.1"/>
    <property type="molecule type" value="Genomic_DNA"/>
</dbReference>
<gene>
    <name evidence="1" type="ORF">VM99_10555</name>
</gene>
<dbReference type="AlphaFoldDB" id="A0A0G3GB67"/>
<proteinExistence type="predicted"/>